<gene>
    <name evidence="8" type="ORF">PFLUV_G00272900</name>
</gene>
<dbReference type="Pfam" id="PF13895">
    <property type="entry name" value="Ig_2"/>
    <property type="match status" value="1"/>
</dbReference>
<evidence type="ECO:0000256" key="3">
    <source>
        <dbReference type="ARBA" id="ARBA00023136"/>
    </source>
</evidence>
<feature type="region of interest" description="Disordered" evidence="5">
    <location>
        <begin position="319"/>
        <end position="412"/>
    </location>
</feature>
<evidence type="ECO:0000259" key="7">
    <source>
        <dbReference type="PROSITE" id="PS50835"/>
    </source>
</evidence>
<keyword evidence="3 6" id="KW-0472">Membrane</keyword>
<evidence type="ECO:0000256" key="6">
    <source>
        <dbReference type="SAM" id="Phobius"/>
    </source>
</evidence>
<feature type="compositionally biased region" description="Basic and acidic residues" evidence="5">
    <location>
        <begin position="10"/>
        <end position="19"/>
    </location>
</feature>
<dbReference type="InterPro" id="IPR007110">
    <property type="entry name" value="Ig-like_dom"/>
</dbReference>
<keyword evidence="2" id="KW-0732">Signal</keyword>
<feature type="transmembrane region" description="Helical" evidence="6">
    <location>
        <begin position="272"/>
        <end position="298"/>
    </location>
</feature>
<dbReference type="PANTHER" id="PTHR12080:SF134">
    <property type="entry name" value="CD48 ANTIGEN"/>
    <property type="match status" value="1"/>
</dbReference>
<reference evidence="8 9" key="1">
    <citation type="submission" date="2019-06" db="EMBL/GenBank/DDBJ databases">
        <title>A chromosome-scale genome assembly of the European perch, Perca fluviatilis.</title>
        <authorList>
            <person name="Roques C."/>
            <person name="Zahm M."/>
            <person name="Cabau C."/>
            <person name="Klopp C."/>
            <person name="Bouchez O."/>
            <person name="Donnadieu C."/>
            <person name="Kuhl H."/>
            <person name="Gislard M."/>
            <person name="Guendouz S."/>
            <person name="Journot L."/>
            <person name="Haffray P."/>
            <person name="Bestin A."/>
            <person name="Morvezen R."/>
            <person name="Feron R."/>
            <person name="Wen M."/>
            <person name="Jouanno E."/>
            <person name="Herpin A."/>
            <person name="Schartl M."/>
            <person name="Postlethwait J."/>
            <person name="Schaerlinger B."/>
            <person name="Chardard D."/>
            <person name="Lecocq T."/>
            <person name="Poncet C."/>
            <person name="Jaffrelo L."/>
            <person name="Lampietro C."/>
            <person name="Guiguen Y."/>
        </authorList>
    </citation>
    <scope>NUCLEOTIDE SEQUENCE [LARGE SCALE GENOMIC DNA]</scope>
    <source>
        <tissue evidence="8">Blood</tissue>
    </source>
</reference>
<dbReference type="InterPro" id="IPR036179">
    <property type="entry name" value="Ig-like_dom_sf"/>
</dbReference>
<protein>
    <recommendedName>
        <fullName evidence="7">Ig-like domain-containing protein</fullName>
    </recommendedName>
</protein>
<organism evidence="8 9">
    <name type="scientific">Perca fluviatilis</name>
    <name type="common">European perch</name>
    <dbReference type="NCBI Taxonomy" id="8168"/>
    <lineage>
        <taxon>Eukaryota</taxon>
        <taxon>Metazoa</taxon>
        <taxon>Chordata</taxon>
        <taxon>Craniata</taxon>
        <taxon>Vertebrata</taxon>
        <taxon>Euteleostomi</taxon>
        <taxon>Actinopterygii</taxon>
        <taxon>Neopterygii</taxon>
        <taxon>Teleostei</taxon>
        <taxon>Neoteleostei</taxon>
        <taxon>Acanthomorphata</taxon>
        <taxon>Eupercaria</taxon>
        <taxon>Perciformes</taxon>
        <taxon>Percoidei</taxon>
        <taxon>Percidae</taxon>
        <taxon>Percinae</taxon>
        <taxon>Perca</taxon>
    </lineage>
</organism>
<dbReference type="EMBL" id="VHII01000024">
    <property type="protein sequence ID" value="KAF1371804.1"/>
    <property type="molecule type" value="Genomic_DNA"/>
</dbReference>
<dbReference type="PROSITE" id="PS50835">
    <property type="entry name" value="IG_LIKE"/>
    <property type="match status" value="1"/>
</dbReference>
<evidence type="ECO:0000313" key="8">
    <source>
        <dbReference type="EMBL" id="KAF1371804.1"/>
    </source>
</evidence>
<sequence>MVKCETALTSDEKERKTQSERNNPTDTENHGRPEKTDNASAAGRRRFLLCWPKRMSMKMAAISTISLLLLCCVAISPADSQDGCDHNALKGKDFTVPLSSKLEPSHQLKWRHNDKVILDLRKGNIFVLGKKEDITKDGSLLLKNLKDTDQGKYTPELFTTDGTQTGKPKSINLCIFDRVPKPNVTKACSLPFVTFTCQTTAKPKDLKFAWLQNNKVLEKEKTKTLKRKAEEVENDSFQCKVSNPVTSETSGPVKQEPCFKPKSILPETLFGISIWVFVGAGIGIVVVLIIIVIACCVCTKRKKRMRLKEEEELRLAWTNDQQHHQHQHNHPSDPRHHRCQQQPAGHTGPRQHRSKQHREQQQHPRALDPPGAYPEPSPRRLPQAPQPVDKTDDEQPPPLPQPRKKAVKIQRV</sequence>
<comment type="caution">
    <text evidence="8">The sequence shown here is derived from an EMBL/GenBank/DDBJ whole genome shotgun (WGS) entry which is preliminary data.</text>
</comment>
<name>A0A6A5E717_PERFL</name>
<proteinExistence type="predicted"/>
<keyword evidence="6" id="KW-1133">Transmembrane helix</keyword>
<keyword evidence="4" id="KW-0325">Glycoprotein</keyword>
<dbReference type="PANTHER" id="PTHR12080">
    <property type="entry name" value="SIGNALING LYMPHOCYTIC ACTIVATION MOLECULE"/>
    <property type="match status" value="1"/>
</dbReference>
<keyword evidence="6" id="KW-0812">Transmembrane</keyword>
<dbReference type="SUPFAM" id="SSF48726">
    <property type="entry name" value="Immunoglobulin"/>
    <property type="match status" value="2"/>
</dbReference>
<keyword evidence="9" id="KW-1185">Reference proteome</keyword>
<feature type="compositionally biased region" description="Basic and acidic residues" evidence="5">
    <location>
        <begin position="357"/>
        <end position="366"/>
    </location>
</feature>
<feature type="region of interest" description="Disordered" evidence="5">
    <location>
        <begin position="1"/>
        <end position="40"/>
    </location>
</feature>
<evidence type="ECO:0000256" key="5">
    <source>
        <dbReference type="SAM" id="MobiDB-lite"/>
    </source>
</evidence>
<evidence type="ECO:0000256" key="1">
    <source>
        <dbReference type="ARBA" id="ARBA00004370"/>
    </source>
</evidence>
<feature type="compositionally biased region" description="Basic and acidic residues" evidence="5">
    <location>
        <begin position="27"/>
        <end position="37"/>
    </location>
</feature>
<evidence type="ECO:0000256" key="4">
    <source>
        <dbReference type="ARBA" id="ARBA00023180"/>
    </source>
</evidence>
<feature type="compositionally biased region" description="Basic residues" evidence="5">
    <location>
        <begin position="402"/>
        <end position="412"/>
    </location>
</feature>
<dbReference type="GO" id="GO:0016020">
    <property type="term" value="C:membrane"/>
    <property type="evidence" value="ECO:0007669"/>
    <property type="project" value="UniProtKB-SubCell"/>
</dbReference>
<dbReference type="Proteomes" id="UP000465112">
    <property type="component" value="Chromosome 24"/>
</dbReference>
<accession>A0A6A5E717</accession>
<dbReference type="InterPro" id="IPR015631">
    <property type="entry name" value="CD2/SLAM_rcpt"/>
</dbReference>
<comment type="subcellular location">
    <subcellularLocation>
        <location evidence="1">Membrane</location>
    </subcellularLocation>
</comment>
<dbReference type="AlphaFoldDB" id="A0A6A5E717"/>
<feature type="domain" description="Ig-like" evidence="7">
    <location>
        <begin position="168"/>
        <end position="250"/>
    </location>
</feature>
<dbReference type="OrthoDB" id="8963224at2759"/>
<feature type="compositionally biased region" description="Basic residues" evidence="5">
    <location>
        <begin position="324"/>
        <end position="339"/>
    </location>
</feature>
<dbReference type="InterPro" id="IPR013783">
    <property type="entry name" value="Ig-like_fold"/>
</dbReference>
<evidence type="ECO:0000256" key="2">
    <source>
        <dbReference type="ARBA" id="ARBA00022729"/>
    </source>
</evidence>
<dbReference type="Gene3D" id="2.60.40.10">
    <property type="entry name" value="Immunoglobulins"/>
    <property type="match status" value="2"/>
</dbReference>
<evidence type="ECO:0000313" key="9">
    <source>
        <dbReference type="Proteomes" id="UP000465112"/>
    </source>
</evidence>